<evidence type="ECO:0000313" key="1">
    <source>
        <dbReference type="EMBL" id="KAI4826446.1"/>
    </source>
</evidence>
<dbReference type="EMBL" id="CM043789">
    <property type="protein sequence ID" value="KAI4826446.1"/>
    <property type="molecule type" value="Genomic_DNA"/>
</dbReference>
<sequence>MRRSSRYYISDYPTESNSSLRSQWSESPPSHCGKKTRRLSHRATTMSLRFTVSKSDGDRRPSDIQGEVNQLFEGDEPNTSTAAEGEDAVGSEVVVELKGRETLKPAPLFVSYTITRLYASSTDA</sequence>
<reference evidence="1" key="1">
    <citation type="submission" date="2022-05" db="EMBL/GenBank/DDBJ databases">
        <title>Chromosome-level genome of Chaenocephalus aceratus.</title>
        <authorList>
            <person name="Park H."/>
        </authorList>
    </citation>
    <scope>NUCLEOTIDE SEQUENCE</scope>
    <source>
        <strain evidence="1">KU_202001</strain>
    </source>
</reference>
<gene>
    <name evidence="1" type="ORF">KUCAC02_029893</name>
</gene>
<comment type="caution">
    <text evidence="1">The sequence shown here is derived from an EMBL/GenBank/DDBJ whole genome shotgun (WGS) entry which is preliminary data.</text>
</comment>
<name>A0ACB9XHA3_CHAAC</name>
<proteinExistence type="predicted"/>
<dbReference type="Proteomes" id="UP001057452">
    <property type="component" value="Chromosome 5"/>
</dbReference>
<organism evidence="1 2">
    <name type="scientific">Chaenocephalus aceratus</name>
    <name type="common">Blackfin icefish</name>
    <name type="synonym">Chaenichthys aceratus</name>
    <dbReference type="NCBI Taxonomy" id="36190"/>
    <lineage>
        <taxon>Eukaryota</taxon>
        <taxon>Metazoa</taxon>
        <taxon>Chordata</taxon>
        <taxon>Craniata</taxon>
        <taxon>Vertebrata</taxon>
        <taxon>Euteleostomi</taxon>
        <taxon>Actinopterygii</taxon>
        <taxon>Neopterygii</taxon>
        <taxon>Teleostei</taxon>
        <taxon>Neoteleostei</taxon>
        <taxon>Acanthomorphata</taxon>
        <taxon>Eupercaria</taxon>
        <taxon>Perciformes</taxon>
        <taxon>Notothenioidei</taxon>
        <taxon>Channichthyidae</taxon>
        <taxon>Chaenocephalus</taxon>
    </lineage>
</organism>
<accession>A0ACB9XHA3</accession>
<protein>
    <submittedName>
        <fullName evidence="1">Uncharacterized protein</fullName>
    </submittedName>
</protein>
<keyword evidence="2" id="KW-1185">Reference proteome</keyword>
<evidence type="ECO:0000313" key="2">
    <source>
        <dbReference type="Proteomes" id="UP001057452"/>
    </source>
</evidence>